<evidence type="ECO:0000313" key="2">
    <source>
        <dbReference type="EMBL" id="KAF2878211.1"/>
    </source>
</evidence>
<dbReference type="OrthoDB" id="3786824at2759"/>
<feature type="compositionally biased region" description="Low complexity" evidence="1">
    <location>
        <begin position="444"/>
        <end position="471"/>
    </location>
</feature>
<feature type="region of interest" description="Disordered" evidence="1">
    <location>
        <begin position="247"/>
        <end position="539"/>
    </location>
</feature>
<feature type="region of interest" description="Disordered" evidence="1">
    <location>
        <begin position="1"/>
        <end position="34"/>
    </location>
</feature>
<accession>A0A7C8IIR8</accession>
<name>A0A7C8IIR8_9PLEO</name>
<organism evidence="2 3">
    <name type="scientific">Massariosphaeria phaeospora</name>
    <dbReference type="NCBI Taxonomy" id="100035"/>
    <lineage>
        <taxon>Eukaryota</taxon>
        <taxon>Fungi</taxon>
        <taxon>Dikarya</taxon>
        <taxon>Ascomycota</taxon>
        <taxon>Pezizomycotina</taxon>
        <taxon>Dothideomycetes</taxon>
        <taxon>Pleosporomycetidae</taxon>
        <taxon>Pleosporales</taxon>
        <taxon>Pleosporales incertae sedis</taxon>
        <taxon>Massariosphaeria</taxon>
    </lineage>
</organism>
<feature type="compositionally biased region" description="Acidic residues" evidence="1">
    <location>
        <begin position="353"/>
        <end position="365"/>
    </location>
</feature>
<keyword evidence="3" id="KW-1185">Reference proteome</keyword>
<proteinExistence type="predicted"/>
<protein>
    <submittedName>
        <fullName evidence="2">Uncharacterized protein</fullName>
    </submittedName>
</protein>
<dbReference type="AlphaFoldDB" id="A0A7C8IIR8"/>
<evidence type="ECO:0000313" key="3">
    <source>
        <dbReference type="Proteomes" id="UP000481861"/>
    </source>
</evidence>
<evidence type="ECO:0000256" key="1">
    <source>
        <dbReference type="SAM" id="MobiDB-lite"/>
    </source>
</evidence>
<dbReference type="EMBL" id="JAADJZ010000001">
    <property type="protein sequence ID" value="KAF2878211.1"/>
    <property type="molecule type" value="Genomic_DNA"/>
</dbReference>
<reference evidence="2 3" key="1">
    <citation type="submission" date="2020-01" db="EMBL/GenBank/DDBJ databases">
        <authorList>
            <consortium name="DOE Joint Genome Institute"/>
            <person name="Haridas S."/>
            <person name="Albert R."/>
            <person name="Binder M."/>
            <person name="Bloem J."/>
            <person name="Labutti K."/>
            <person name="Salamov A."/>
            <person name="Andreopoulos B."/>
            <person name="Baker S.E."/>
            <person name="Barry K."/>
            <person name="Bills G."/>
            <person name="Bluhm B.H."/>
            <person name="Cannon C."/>
            <person name="Castanera R."/>
            <person name="Culley D.E."/>
            <person name="Daum C."/>
            <person name="Ezra D."/>
            <person name="Gonzalez J.B."/>
            <person name="Henrissat B."/>
            <person name="Kuo A."/>
            <person name="Liang C."/>
            <person name="Lipzen A."/>
            <person name="Lutzoni F."/>
            <person name="Magnuson J."/>
            <person name="Mondo S."/>
            <person name="Nolan M."/>
            <person name="Ohm R."/>
            <person name="Pangilinan J."/>
            <person name="Park H.-J.H."/>
            <person name="Ramirez L."/>
            <person name="Alfaro M."/>
            <person name="Sun H."/>
            <person name="Tritt A."/>
            <person name="Yoshinaga Y."/>
            <person name="Zwiers L.-H.L."/>
            <person name="Turgeon B.G."/>
            <person name="Goodwin S.B."/>
            <person name="Spatafora J.W."/>
            <person name="Crous P.W."/>
            <person name="Grigoriev I.V."/>
        </authorList>
    </citation>
    <scope>NUCLEOTIDE SEQUENCE [LARGE SCALE GENOMIC DNA]</scope>
    <source>
        <strain evidence="2 3">CBS 611.86</strain>
    </source>
</reference>
<sequence>MSSGTSSQPNHSTPIARPMQNAAGGSAQTLPSLPNSEITGENYVGFIDLETLRKIYEALSQSVDLDDGNLAAWIKQNYLYEYPTQTIDEGRPIKTADCFFRLETAYKRVRHLTNKAQEKWPFFDKNWKKMNATTVHQCAMGELPTLRPRAPNGSFIPTGTPAPIVTASHTGNLTRSAERFSSVPGILGPTNHLGSNRGAPSVKVSSFSDDLDMGMEISSMKTRRSTAGATDSDLLLDPSITAAAAEPVVTNLDRLPAGGQNKRKSNGQPGNSTNKRQRGGKRAGAGRHKKSAGDLNAGSTDSDPMTPAAEDNVETPGSIASRRSTRRPAAVEPRTTRAKARASLESQATSNEPESEEDNEDDTGTQDEVIVDTNGIESGSLSVRGTPATEGADVGASPGPARAVAAPETNADRIKSVTPDSVVGPKEEKPPGVAPKSASRTVGATAPIALSSTPSTPPTTTKPAATAFSPPIAAQHPAPKPLTAATTPQSTPSTSETSPLQRTPHTDQGVRVRDTMSPTPQSASRDNKSAIKPNGAALPPGTIEFFARVHTESGLTEIRLAPTSFTGDTDLIKRYAEWKQEETGLDLTFEQFGRIYGFARKN</sequence>
<feature type="compositionally biased region" description="Basic and acidic residues" evidence="1">
    <location>
        <begin position="504"/>
        <end position="514"/>
    </location>
</feature>
<gene>
    <name evidence="2" type="ORF">BDV95DRAFT_613824</name>
</gene>
<comment type="caution">
    <text evidence="2">The sequence shown here is derived from an EMBL/GenBank/DDBJ whole genome shotgun (WGS) entry which is preliminary data.</text>
</comment>
<feature type="compositionally biased region" description="Low complexity" evidence="1">
    <location>
        <begin position="481"/>
        <end position="501"/>
    </location>
</feature>
<feature type="compositionally biased region" description="Basic residues" evidence="1">
    <location>
        <begin position="275"/>
        <end position="290"/>
    </location>
</feature>
<dbReference type="Proteomes" id="UP000481861">
    <property type="component" value="Unassembled WGS sequence"/>
</dbReference>
<feature type="compositionally biased region" description="Polar residues" evidence="1">
    <location>
        <begin position="1"/>
        <end position="13"/>
    </location>
</feature>